<evidence type="ECO:0000313" key="10">
    <source>
        <dbReference type="Proteomes" id="UP000017246"/>
    </source>
</evidence>
<dbReference type="GO" id="GO:0019901">
    <property type="term" value="F:protein kinase binding"/>
    <property type="evidence" value="ECO:0007669"/>
    <property type="project" value="TreeGrafter"/>
</dbReference>
<dbReference type="GO" id="GO:0045197">
    <property type="term" value="P:establishment or maintenance of epithelial cell apical/basal polarity"/>
    <property type="evidence" value="ECO:0007669"/>
    <property type="project" value="TreeGrafter"/>
</dbReference>
<evidence type="ECO:0000256" key="5">
    <source>
        <dbReference type="ARBA" id="ARBA00023136"/>
    </source>
</evidence>
<comment type="subcellular location">
    <subcellularLocation>
        <location evidence="2">Cell membrane</location>
    </subcellularLocation>
    <subcellularLocation>
        <location evidence="1">Membrane</location>
        <topology evidence="1">Peripheral membrane protein</topology>
    </subcellularLocation>
</comment>
<protein>
    <submittedName>
        <fullName evidence="9">Disks large 3</fullName>
    </submittedName>
</protein>
<dbReference type="SUPFAM" id="SSF52540">
    <property type="entry name" value="P-loop containing nucleoside triphosphate hydrolases"/>
    <property type="match status" value="1"/>
</dbReference>
<feature type="compositionally biased region" description="Low complexity" evidence="6">
    <location>
        <begin position="367"/>
        <end position="376"/>
    </location>
</feature>
<dbReference type="InterPro" id="IPR036034">
    <property type="entry name" value="PDZ_sf"/>
</dbReference>
<dbReference type="CDD" id="cd00136">
    <property type="entry name" value="PDZ_canonical"/>
    <property type="match status" value="1"/>
</dbReference>
<dbReference type="GO" id="GO:0030054">
    <property type="term" value="C:cell junction"/>
    <property type="evidence" value="ECO:0007669"/>
    <property type="project" value="TreeGrafter"/>
</dbReference>
<dbReference type="Pfam" id="PF00625">
    <property type="entry name" value="Guanylate_kin"/>
    <property type="match status" value="1"/>
</dbReference>
<dbReference type="eggNOG" id="KOG0708">
    <property type="taxonomic scope" value="Eukaryota"/>
</dbReference>
<dbReference type="Gene3D" id="2.30.30.40">
    <property type="entry name" value="SH3 Domains"/>
    <property type="match status" value="2"/>
</dbReference>
<dbReference type="InterPro" id="IPR008144">
    <property type="entry name" value="Guanylate_kin-like_dom"/>
</dbReference>
<dbReference type="InterPro" id="IPR015143">
    <property type="entry name" value="L27_1"/>
</dbReference>
<dbReference type="Gene3D" id="3.30.63.10">
    <property type="entry name" value="Guanylate Kinase phosphate binding domain"/>
    <property type="match status" value="1"/>
</dbReference>
<dbReference type="GO" id="GO:0043113">
    <property type="term" value="P:receptor clustering"/>
    <property type="evidence" value="ECO:0007669"/>
    <property type="project" value="TreeGrafter"/>
</dbReference>
<dbReference type="InterPro" id="IPR001478">
    <property type="entry name" value="PDZ"/>
</dbReference>
<evidence type="ECO:0000259" key="7">
    <source>
        <dbReference type="PROSITE" id="PS50052"/>
    </source>
</evidence>
<keyword evidence="4" id="KW-0677">Repeat</keyword>
<dbReference type="Pfam" id="PF00595">
    <property type="entry name" value="PDZ"/>
    <property type="match status" value="3"/>
</dbReference>
<dbReference type="OrthoDB" id="78824at2759"/>
<dbReference type="GO" id="GO:0097120">
    <property type="term" value="P:receptor localization to synapse"/>
    <property type="evidence" value="ECO:0007669"/>
    <property type="project" value="TreeGrafter"/>
</dbReference>
<dbReference type="Gene3D" id="2.30.42.10">
    <property type="match status" value="3"/>
</dbReference>
<dbReference type="Pfam" id="PF09058">
    <property type="entry name" value="L27_1"/>
    <property type="match status" value="1"/>
</dbReference>
<dbReference type="AlphaFoldDB" id="A0A087W1Z0"/>
<dbReference type="PANTHER" id="PTHR23119">
    <property type="entry name" value="DISCS LARGE"/>
    <property type="match status" value="1"/>
</dbReference>
<dbReference type="Gene3D" id="1.10.287.470">
    <property type="entry name" value="Helix hairpin bin"/>
    <property type="match status" value="1"/>
</dbReference>
<feature type="compositionally biased region" description="Polar residues" evidence="6">
    <location>
        <begin position="454"/>
        <end position="470"/>
    </location>
</feature>
<keyword evidence="10" id="KW-1185">Reference proteome</keyword>
<evidence type="ECO:0000313" key="9">
    <source>
        <dbReference type="EMBL" id="CDI98607.1"/>
    </source>
</evidence>
<dbReference type="GO" id="GO:0098609">
    <property type="term" value="P:cell-cell adhesion"/>
    <property type="evidence" value="ECO:0007669"/>
    <property type="project" value="TreeGrafter"/>
</dbReference>
<keyword evidence="3" id="KW-1003">Cell membrane</keyword>
<reference evidence="9" key="1">
    <citation type="journal article" date="2013" name="Nature">
        <title>The genomes of four tapeworm species reveal adaptations to parasitism.</title>
        <authorList>
            <person name="Tsai I.J."/>
            <person name="Zarowiecki M."/>
            <person name="Holroyd N."/>
            <person name="Garciarrubio A."/>
            <person name="Sanchez-Flores A."/>
            <person name="Brooks K.L."/>
            <person name="Tracey A."/>
            <person name="Bobes R.J."/>
            <person name="Fragoso G."/>
            <person name="Sciutto E."/>
            <person name="Aslett M."/>
            <person name="Beasley H."/>
            <person name="Bennett H.M."/>
            <person name="Cai J."/>
            <person name="Camicia F."/>
            <person name="Clark R."/>
            <person name="Cucher M."/>
            <person name="De Silva N."/>
            <person name="Day T.A."/>
            <person name="Deplazes P."/>
            <person name="Estrada K."/>
            <person name="Fernandez C."/>
            <person name="Holland P.W."/>
            <person name="Hou J."/>
            <person name="Hu S."/>
            <person name="Huckvale T."/>
            <person name="Hung S.S."/>
            <person name="Kamenetzky L."/>
            <person name="Keane J.A."/>
            <person name="Kiss F."/>
            <person name="Koziol U."/>
            <person name="Lambert O."/>
            <person name="Liu K."/>
            <person name="Luo X."/>
            <person name="Luo Y."/>
            <person name="Macchiaroli N."/>
            <person name="Nichol S."/>
            <person name="Paps J."/>
            <person name="Parkinson J."/>
            <person name="Pouchkina-Stantcheva N."/>
            <person name="Riddiford N."/>
            <person name="Rosenzvit M."/>
            <person name="Salinas G."/>
            <person name="Wasmuth J.D."/>
            <person name="Zamanian M."/>
            <person name="Zheng Y."/>
            <person name="Cai X."/>
            <person name="Soberon X."/>
            <person name="Olson P.D."/>
            <person name="Laclette J.P."/>
            <person name="Brehm K."/>
            <person name="Berriman M."/>
            <person name="Garciarrubio A."/>
            <person name="Bobes R.J."/>
            <person name="Fragoso G."/>
            <person name="Sanchez-Flores A."/>
            <person name="Estrada K."/>
            <person name="Cevallos M.A."/>
            <person name="Morett E."/>
            <person name="Gonzalez V."/>
            <person name="Portillo T."/>
            <person name="Ochoa-Leyva A."/>
            <person name="Jose M.V."/>
            <person name="Sciutto E."/>
            <person name="Landa A."/>
            <person name="Jimenez L."/>
            <person name="Valdes V."/>
            <person name="Carrero J.C."/>
            <person name="Larralde C."/>
            <person name="Morales-Montor J."/>
            <person name="Limon-Lason J."/>
            <person name="Soberon X."/>
            <person name="Laclette J.P."/>
        </authorList>
    </citation>
    <scope>NUCLEOTIDE SEQUENCE [LARGE SCALE GENOMIC DNA]</scope>
</reference>
<dbReference type="Proteomes" id="UP000017246">
    <property type="component" value="Unassembled WGS sequence"/>
</dbReference>
<dbReference type="EMBL" id="LN902844">
    <property type="protein sequence ID" value="CDI98607.1"/>
    <property type="molecule type" value="Genomic_DNA"/>
</dbReference>
<reference evidence="9" key="2">
    <citation type="submission" date="2015-11" db="EMBL/GenBank/DDBJ databases">
        <authorList>
            <person name="Zhang Y."/>
            <person name="Guo Z."/>
        </authorList>
    </citation>
    <scope>NUCLEOTIDE SEQUENCE</scope>
</reference>
<feature type="compositionally biased region" description="Low complexity" evidence="6">
    <location>
        <begin position="192"/>
        <end position="201"/>
    </location>
</feature>
<feature type="region of interest" description="Disordered" evidence="6">
    <location>
        <begin position="88"/>
        <end position="146"/>
    </location>
</feature>
<dbReference type="SUPFAM" id="SSF101288">
    <property type="entry name" value="L27 domain"/>
    <property type="match status" value="1"/>
</dbReference>
<evidence type="ECO:0000259" key="8">
    <source>
        <dbReference type="PROSITE" id="PS50106"/>
    </source>
</evidence>
<feature type="region of interest" description="Disordered" evidence="6">
    <location>
        <begin position="452"/>
        <end position="475"/>
    </location>
</feature>
<accession>A0A087W1Z0</accession>
<feature type="region of interest" description="Disordered" evidence="6">
    <location>
        <begin position="364"/>
        <end position="406"/>
    </location>
</feature>
<sequence length="1261" mass="138371">MHSKRSAERALREIIAFRDGLDKRTDKELIAALDCVVEVMQNHLYHAYLEVRDFYETTLLSTAIPVKVKADMALDIAGRWEQIDKSSSALSTSYTHSDRSSNEPASGVRSRSLSHLPRPVTLEPGACKRSSAKDRTSVMTSSFGRLDLRRHHHRYEHCLHQQNNNQEQHHPRRVRDNKEPLFDDNTEASSQSPSFGSVLVSNSSSERRRSFSSIFRVQLTRGPQGFGFSIAGGTDQEPPLPTIDARFVYVARITPGGVADLDGRLRVNDVILSVNGFGLVGLPHLKAVTIFEQSGAHLDLKVQRPQSAFAQEISRPVRLPTSPKISSTVSKRVHADRGSGGETNTASVRSRVTALSRSHCIILPAASNSPSPTESSGPPPTTVSPLSSLITSCQHPPLSASSNAEIPRKKVVGAGMGTAVTTAVKVAEEERHHNEGDVENEDEDDTVWFFDPEQTGSGRSVLQTTSNTNSRDLDADAASSNIKVAVEDNALSKPAVESERKRIYQMKKPSSPIVIDQWELSTRPQPDPPPGPIIVEVPLVRGTSNGFGFSIAGGIGTEFLEGDSGIFITKITSGGVADTSGRIAVGDRLIRVNSVSLVDVTHAEAVEALNTAGDFVLLLLVKVPLQSSPQWINRRHCQETVRNLCILPNPSTNNEGQITDRHPPLAAAEGFAERGQSHRRRPERRRLMPQQLQSTVLGPSKRTVEALPLSSSSHGSEDYAAAHAVPESILQRWPRARLVTLYKEEVPMASNGVGGRSGGSLGFNIVSADATDGIYVSHIHPKGPAASSTAISVGDRLLMVNSTEVVGSTHEEAAILLKTAPSRVDLVLSYAPTEYKKLEDQIRIQTEVRSDDTKGEGDEYDNELATSRLCRSVEADGLFVRVLVNFDPHEVTELNQVIPRSAISVRSGDILQLINITDREWWQARIIHPSTCKPLGPAGLVPSRCRLEHQERVKWRVLFGRRSCLLRASSSETSSPLFSDPQSTDKAIESIPLSQSDGPIISSKQSSLPKASASETRSQRRSTNSSRVSKKSAARRAHSEFTREILPPTYIPVTSMQTVNTRPVVILGDLKHNISEDLLSEFPDDFSTCVPHTTRHRRRGEVDGRDYHFIKSRSRMESEIQLNRYIEAGEYNGNLYGTHLHSVFKVASAGFHCLLDVSTMALQRLTAAGLPPIAIFVLSNLPGQSLGSVNRTGAIPKQAKTVHNRLTKQREKNFTFLREYSPLLTAILIADDYDKITERIHKIVQDNKGPNVWIASSDFLP</sequence>
<evidence type="ECO:0000256" key="3">
    <source>
        <dbReference type="ARBA" id="ARBA00022475"/>
    </source>
</evidence>
<feature type="region of interest" description="Disordered" evidence="6">
    <location>
        <begin position="160"/>
        <end position="201"/>
    </location>
</feature>
<dbReference type="SUPFAM" id="SSF50156">
    <property type="entry name" value="PDZ domain-like"/>
    <property type="match status" value="3"/>
</dbReference>
<gene>
    <name evidence="9" type="ORF">EmuJ_000247300</name>
</gene>
<evidence type="ECO:0000256" key="2">
    <source>
        <dbReference type="ARBA" id="ARBA00004236"/>
    </source>
</evidence>
<dbReference type="eggNOG" id="KOG3528">
    <property type="taxonomic scope" value="Eukaryota"/>
</dbReference>
<dbReference type="PROSITE" id="PS50052">
    <property type="entry name" value="GUANYLATE_KINASE_2"/>
    <property type="match status" value="1"/>
</dbReference>
<organism evidence="9 10">
    <name type="scientific">Echinococcus multilocularis</name>
    <name type="common">Fox tapeworm</name>
    <dbReference type="NCBI Taxonomy" id="6211"/>
    <lineage>
        <taxon>Eukaryota</taxon>
        <taxon>Metazoa</taxon>
        <taxon>Spiralia</taxon>
        <taxon>Lophotrochozoa</taxon>
        <taxon>Platyhelminthes</taxon>
        <taxon>Cestoda</taxon>
        <taxon>Eucestoda</taxon>
        <taxon>Cyclophyllidea</taxon>
        <taxon>Taeniidae</taxon>
        <taxon>Echinococcus</taxon>
    </lineage>
</organism>
<dbReference type="PROSITE" id="PS50106">
    <property type="entry name" value="PDZ"/>
    <property type="match status" value="3"/>
</dbReference>
<dbReference type="InterPro" id="IPR036892">
    <property type="entry name" value="L27_dom_sf"/>
</dbReference>
<dbReference type="InterPro" id="IPR036028">
    <property type="entry name" value="SH3-like_dom_sf"/>
</dbReference>
<dbReference type="STRING" id="6211.A0A087W1Z0"/>
<feature type="region of interest" description="Disordered" evidence="6">
    <location>
        <begin position="320"/>
        <end position="350"/>
    </location>
</feature>
<evidence type="ECO:0000256" key="1">
    <source>
        <dbReference type="ARBA" id="ARBA00004170"/>
    </source>
</evidence>
<dbReference type="Gene3D" id="3.40.50.300">
    <property type="entry name" value="P-loop containing nucleotide triphosphate hydrolases"/>
    <property type="match status" value="1"/>
</dbReference>
<dbReference type="GO" id="GO:0016323">
    <property type="term" value="C:basolateral plasma membrane"/>
    <property type="evidence" value="ECO:0007669"/>
    <property type="project" value="TreeGrafter"/>
</dbReference>
<name>A0A087W1Z0_ECHMU</name>
<feature type="domain" description="Guanylate kinase-like" evidence="7">
    <location>
        <begin position="1061"/>
        <end position="1245"/>
    </location>
</feature>
<dbReference type="SMART" id="SM00228">
    <property type="entry name" value="PDZ"/>
    <property type="match status" value="3"/>
</dbReference>
<dbReference type="InterPro" id="IPR008145">
    <property type="entry name" value="GK/Ca_channel_bsu"/>
</dbReference>
<feature type="domain" description="PDZ" evidence="8">
    <location>
        <begin position="745"/>
        <end position="832"/>
    </location>
</feature>
<dbReference type="OMA" id="WIASSDF"/>
<evidence type="ECO:0000256" key="6">
    <source>
        <dbReference type="SAM" id="MobiDB-lite"/>
    </source>
</evidence>
<dbReference type="InterPro" id="IPR020590">
    <property type="entry name" value="Guanylate_kinase_CS"/>
</dbReference>
<dbReference type="SUPFAM" id="SSF50044">
    <property type="entry name" value="SH3-domain"/>
    <property type="match status" value="1"/>
</dbReference>
<dbReference type="InterPro" id="IPR027417">
    <property type="entry name" value="P-loop_NTPase"/>
</dbReference>
<feature type="domain" description="PDZ" evidence="8">
    <location>
        <begin position="216"/>
        <end position="306"/>
    </location>
</feature>
<dbReference type="PROSITE" id="PS00856">
    <property type="entry name" value="GUANYLATE_KINASE_1"/>
    <property type="match status" value="1"/>
</dbReference>
<feature type="domain" description="PDZ" evidence="8">
    <location>
        <begin position="536"/>
        <end position="624"/>
    </location>
</feature>
<dbReference type="PANTHER" id="PTHR23119:SF51">
    <property type="entry name" value="DISKS LARGE 1 TUMOR SUPPRESSOR PROTEIN"/>
    <property type="match status" value="1"/>
</dbReference>
<dbReference type="InterPro" id="IPR050614">
    <property type="entry name" value="Synaptic_Scaffolding_LAP-MAGUK"/>
</dbReference>
<evidence type="ECO:0000256" key="4">
    <source>
        <dbReference type="ARBA" id="ARBA00022737"/>
    </source>
</evidence>
<keyword evidence="5" id="KW-0472">Membrane</keyword>
<proteinExistence type="predicted"/>
<feature type="region of interest" description="Disordered" evidence="6">
    <location>
        <begin position="991"/>
        <end position="1039"/>
    </location>
</feature>
<feature type="compositionally biased region" description="Low complexity" evidence="6">
    <location>
        <begin position="383"/>
        <end position="392"/>
    </location>
</feature>
<feature type="compositionally biased region" description="Polar residues" evidence="6">
    <location>
        <begin position="992"/>
        <end position="1009"/>
    </location>
</feature>
<dbReference type="SMART" id="SM00072">
    <property type="entry name" value="GuKc"/>
    <property type="match status" value="1"/>
</dbReference>